<evidence type="ECO:0000313" key="3">
    <source>
        <dbReference type="Proteomes" id="UP001642409"/>
    </source>
</evidence>
<reference evidence="2 3" key="2">
    <citation type="submission" date="2024-07" db="EMBL/GenBank/DDBJ databases">
        <authorList>
            <person name="Akdeniz Z."/>
        </authorList>
    </citation>
    <scope>NUCLEOTIDE SEQUENCE [LARGE SCALE GENOMIC DNA]</scope>
</reference>
<organism evidence="1">
    <name type="scientific">Hexamita inflata</name>
    <dbReference type="NCBI Taxonomy" id="28002"/>
    <lineage>
        <taxon>Eukaryota</taxon>
        <taxon>Metamonada</taxon>
        <taxon>Diplomonadida</taxon>
        <taxon>Hexamitidae</taxon>
        <taxon>Hexamitinae</taxon>
        <taxon>Hexamita</taxon>
    </lineage>
</organism>
<sequence length="116" mass="13572">MNRYTAKPAVNRISPPKTIKEFVQTLKSMSNTTYCIQAILDALSEKQIILSRSLFSYYSLDLYSTEIDVRCGLCEKPPLLLFLRYLLLLRRVYSSFYFMNCLQLILSDFKNDVNSY</sequence>
<dbReference type="Proteomes" id="UP001642409">
    <property type="component" value="Unassembled WGS sequence"/>
</dbReference>
<comment type="caution">
    <text evidence="1">The sequence shown here is derived from an EMBL/GenBank/DDBJ whole genome shotgun (WGS) entry which is preliminary data.</text>
</comment>
<accession>A0AA86QD95</accession>
<protein>
    <submittedName>
        <fullName evidence="2">Hypothetical_protein</fullName>
    </submittedName>
</protein>
<dbReference type="EMBL" id="CATOUU010000881">
    <property type="protein sequence ID" value="CAI9957046.1"/>
    <property type="molecule type" value="Genomic_DNA"/>
</dbReference>
<keyword evidence="3" id="KW-1185">Reference proteome</keyword>
<dbReference type="AlphaFoldDB" id="A0AA86QD95"/>
<evidence type="ECO:0000313" key="1">
    <source>
        <dbReference type="EMBL" id="CAI9957046.1"/>
    </source>
</evidence>
<proteinExistence type="predicted"/>
<name>A0AA86QD95_9EUKA</name>
<evidence type="ECO:0000313" key="2">
    <source>
        <dbReference type="EMBL" id="CAL6093386.1"/>
    </source>
</evidence>
<gene>
    <name evidence="1" type="ORF">HINF_LOCUS44691</name>
    <name evidence="2" type="ORF">HINF_LOCUS66967</name>
</gene>
<reference evidence="1" key="1">
    <citation type="submission" date="2023-06" db="EMBL/GenBank/DDBJ databases">
        <authorList>
            <person name="Kurt Z."/>
        </authorList>
    </citation>
    <scope>NUCLEOTIDE SEQUENCE</scope>
</reference>
<dbReference type="EMBL" id="CAXDID020000457">
    <property type="protein sequence ID" value="CAL6093386.1"/>
    <property type="molecule type" value="Genomic_DNA"/>
</dbReference>